<reference evidence="1" key="1">
    <citation type="submission" date="2023-12" db="EMBL/GenBank/DDBJ databases">
        <title>Fervidustalea candida gen. nov., sp. nov., a novel member of the family Paenibacillaceae isolated from a geothermal area.</title>
        <authorList>
            <person name="Li W.-J."/>
            <person name="Jiao J.-Y."/>
            <person name="Chen Y."/>
        </authorList>
    </citation>
    <scope>NUCLEOTIDE SEQUENCE</scope>
    <source>
        <strain evidence="1">SYSU GA230002</strain>
    </source>
</reference>
<evidence type="ECO:0000313" key="1">
    <source>
        <dbReference type="EMBL" id="MEB3102574.1"/>
    </source>
</evidence>
<accession>A0ABU5ZJ70</accession>
<keyword evidence="2" id="KW-1185">Reference proteome</keyword>
<dbReference type="Proteomes" id="UP001310386">
    <property type="component" value="Unassembled WGS sequence"/>
</dbReference>
<protein>
    <submittedName>
        <fullName evidence="1">Uncharacterized protein</fullName>
    </submittedName>
</protein>
<dbReference type="EMBL" id="JAYJLD010000019">
    <property type="protein sequence ID" value="MEB3102574.1"/>
    <property type="molecule type" value="Genomic_DNA"/>
</dbReference>
<comment type="caution">
    <text evidence="1">The sequence shown here is derived from an EMBL/GenBank/DDBJ whole genome shotgun (WGS) entry which is preliminary data.</text>
</comment>
<organism evidence="1 2">
    <name type="scientific">Ferviditalea candida</name>
    <dbReference type="NCBI Taxonomy" id="3108399"/>
    <lineage>
        <taxon>Bacteria</taxon>
        <taxon>Bacillati</taxon>
        <taxon>Bacillota</taxon>
        <taxon>Bacilli</taxon>
        <taxon>Bacillales</taxon>
        <taxon>Paenibacillaceae</taxon>
        <taxon>Ferviditalea</taxon>
    </lineage>
</organism>
<proteinExistence type="predicted"/>
<name>A0ABU5ZJ70_9BACL</name>
<sequence length="98" mass="11071">MLVRYPIHEEQLKALTGEPVYAVMHDGSFCCGTIDDVKDGQLRMTGFRGRERLSLEPGTAQAQVSEFGLEQVLFRGGMWLELKSLAFLFNLPSMLFMI</sequence>
<evidence type="ECO:0000313" key="2">
    <source>
        <dbReference type="Proteomes" id="UP001310386"/>
    </source>
</evidence>
<dbReference type="RefSeq" id="WP_371754697.1">
    <property type="nucleotide sequence ID" value="NZ_JAYJLD010000019.1"/>
</dbReference>
<gene>
    <name evidence="1" type="ORF">VF724_12965</name>
</gene>